<feature type="chain" id="PRO_5044781709" description="Apolipoprotein C-II" evidence="6">
    <location>
        <begin position="19"/>
        <end position="613"/>
    </location>
</feature>
<dbReference type="InterPro" id="IPR008019">
    <property type="entry name" value="Apo-CII"/>
</dbReference>
<feature type="repeat" description="ANK" evidence="3">
    <location>
        <begin position="379"/>
        <end position="411"/>
    </location>
</feature>
<dbReference type="PROSITE" id="PS50297">
    <property type="entry name" value="ANK_REP_REGION"/>
    <property type="match status" value="3"/>
</dbReference>
<feature type="compositionally biased region" description="Pro residues" evidence="5">
    <location>
        <begin position="220"/>
        <end position="245"/>
    </location>
</feature>
<dbReference type="SUPFAM" id="SSF48403">
    <property type="entry name" value="Ankyrin repeat"/>
    <property type="match status" value="1"/>
</dbReference>
<evidence type="ECO:0000313" key="8">
    <source>
        <dbReference type="Proteomes" id="UP001623348"/>
    </source>
</evidence>
<dbReference type="Gene3D" id="1.10.1440.10">
    <property type="entry name" value="Apolipoprotein C-II"/>
    <property type="match status" value="1"/>
</dbReference>
<sequence>MKLWVVLVAATLLAGCGAELTPPEPTTPPPSRIWGYLGVLGEAAENATVRLREVPLIQKLQSLMTELKTQATSLSVSIREEMTEARDRAAEYGADARAALDQSWGELKNRGAAYARKLRKPTAATTPAPPQHPDPPGALTQLRAAAAGYLDQVGSVAGDLLVRLSLPSAQEKIRDAYEKGSTAVMTYTGGRPSASPPQTVKQLLKVLRQQQGGGGRPPGSAVPPLRPPAGGPIPSPSPAVPWPGPPPVTPNPCGVPSVPHGAPGGAYGGGAPNLGGCQAAAPFAPPGPAWPQPLAAGGDLGGTLGGLTPDPEPDPEPDPGELAAARAAVCAMDPRDLLRQDEEGDTLLHVLCARGLRGAARAAAEAFKALGQLELREHRGKTPLLVAAAASASGVVGDLLALGADPDAADHRGRTALHLAATYGLPKVLQAVMSSGVPVNVEARNFEGQTPLHCAVLSHNASLRMGGNPGGVSGGGPPNPTPQERLLCVELLLRMGADCGSQDMKSSQTVLHLAVRGGNLALTNLLLRQPGVAPRLVNMKAHGNTPLHMAAALPGGPSQEPLIRLLLAWGADPSARNLEHDLPHGLLPPGPPGDQLRLLLKSRRGARRPSPTS</sequence>
<dbReference type="Pfam" id="PF12796">
    <property type="entry name" value="Ank_2"/>
    <property type="match status" value="2"/>
</dbReference>
<dbReference type="InterPro" id="IPR036770">
    <property type="entry name" value="Ankyrin_rpt-contain_sf"/>
</dbReference>
<evidence type="ECO:0000313" key="7">
    <source>
        <dbReference type="EMBL" id="GAB0200441.1"/>
    </source>
</evidence>
<evidence type="ECO:0000256" key="1">
    <source>
        <dbReference type="ARBA" id="ARBA00022737"/>
    </source>
</evidence>
<accession>A0ABC9XS11</accession>
<keyword evidence="4" id="KW-0345">HDL</keyword>
<dbReference type="Gene3D" id="1.20.120.20">
    <property type="entry name" value="Apolipoprotein"/>
    <property type="match status" value="1"/>
</dbReference>
<feature type="repeat" description="ANK" evidence="3">
    <location>
        <begin position="412"/>
        <end position="444"/>
    </location>
</feature>
<dbReference type="GO" id="GO:0034364">
    <property type="term" value="C:high-density lipoprotein particle"/>
    <property type="evidence" value="ECO:0007669"/>
    <property type="project" value="UniProtKB-KW"/>
</dbReference>
<evidence type="ECO:0000256" key="5">
    <source>
        <dbReference type="SAM" id="MobiDB-lite"/>
    </source>
</evidence>
<evidence type="ECO:0000256" key="6">
    <source>
        <dbReference type="SAM" id="SignalP"/>
    </source>
</evidence>
<evidence type="ECO:0000256" key="2">
    <source>
        <dbReference type="ARBA" id="ARBA00023043"/>
    </source>
</evidence>
<dbReference type="Pfam" id="PF05355">
    <property type="entry name" value="Apo-CII"/>
    <property type="match status" value="1"/>
</dbReference>
<dbReference type="SMART" id="SM00248">
    <property type="entry name" value="ANK"/>
    <property type="match status" value="6"/>
</dbReference>
<dbReference type="GO" id="GO:0034361">
    <property type="term" value="C:very-low-density lipoprotein particle"/>
    <property type="evidence" value="ECO:0007669"/>
    <property type="project" value="UniProtKB-UniRule"/>
</dbReference>
<dbReference type="GO" id="GO:0042627">
    <property type="term" value="C:chylomicron"/>
    <property type="evidence" value="ECO:0007669"/>
    <property type="project" value="UniProtKB-UniRule"/>
</dbReference>
<dbReference type="Proteomes" id="UP001623348">
    <property type="component" value="Unassembled WGS sequence"/>
</dbReference>
<keyword evidence="4" id="KW-0162">Chylomicron</keyword>
<dbReference type="GO" id="GO:0016042">
    <property type="term" value="P:lipid catabolic process"/>
    <property type="evidence" value="ECO:0007669"/>
    <property type="project" value="UniProtKB-UniRule"/>
</dbReference>
<feature type="region of interest" description="Disordered" evidence="5">
    <location>
        <begin position="209"/>
        <end position="245"/>
    </location>
</feature>
<dbReference type="PANTHER" id="PTHR24124">
    <property type="entry name" value="ANKYRIN REPEAT FAMILY A"/>
    <property type="match status" value="1"/>
</dbReference>
<keyword evidence="4" id="KW-0443">Lipid metabolism</keyword>
<keyword evidence="1" id="KW-0677">Repeat</keyword>
<comment type="caution">
    <text evidence="7">The sequence shown here is derived from an EMBL/GenBank/DDBJ whole genome shotgun (WGS) entry which is preliminary data.</text>
</comment>
<organism evidence="7 8">
    <name type="scientific">Grus japonensis</name>
    <name type="common">Japanese crane</name>
    <name type="synonym">Red-crowned crane</name>
    <dbReference type="NCBI Taxonomy" id="30415"/>
    <lineage>
        <taxon>Eukaryota</taxon>
        <taxon>Metazoa</taxon>
        <taxon>Chordata</taxon>
        <taxon>Craniata</taxon>
        <taxon>Vertebrata</taxon>
        <taxon>Euteleostomi</taxon>
        <taxon>Archelosauria</taxon>
        <taxon>Archosauria</taxon>
        <taxon>Dinosauria</taxon>
        <taxon>Saurischia</taxon>
        <taxon>Theropoda</taxon>
        <taxon>Coelurosauria</taxon>
        <taxon>Aves</taxon>
        <taxon>Neognathae</taxon>
        <taxon>Neoaves</taxon>
        <taxon>Gruiformes</taxon>
        <taxon>Gruidae</taxon>
        <taxon>Grus</taxon>
    </lineage>
</organism>
<keyword evidence="4" id="KW-0964">Secreted</keyword>
<dbReference type="AlphaFoldDB" id="A0ABC9XS11"/>
<feature type="signal peptide" evidence="6">
    <location>
        <begin position="1"/>
        <end position="18"/>
    </location>
</feature>
<comment type="subcellular location">
    <subcellularLocation>
        <location evidence="4">Secreted</location>
    </subcellularLocation>
</comment>
<feature type="compositionally biased region" description="Pro residues" evidence="5">
    <location>
        <begin position="127"/>
        <end position="136"/>
    </location>
</feature>
<dbReference type="PROSITE" id="PS50088">
    <property type="entry name" value="ANK_REPEAT"/>
    <property type="match status" value="3"/>
</dbReference>
<keyword evidence="4" id="KW-0813">Transport</keyword>
<keyword evidence="4" id="KW-0427">LDL</keyword>
<keyword evidence="4" id="KW-0850">VLDL</keyword>
<dbReference type="PROSITE" id="PS51257">
    <property type="entry name" value="PROKAR_LIPOPROTEIN"/>
    <property type="match status" value="1"/>
</dbReference>
<dbReference type="GO" id="GO:0034362">
    <property type="term" value="C:low-density lipoprotein particle"/>
    <property type="evidence" value="ECO:0007669"/>
    <property type="project" value="UniProtKB-UniRule"/>
</dbReference>
<keyword evidence="4 6" id="KW-0732">Signal</keyword>
<gene>
    <name evidence="7" type="ORF">GRJ2_002509500</name>
</gene>
<proteinExistence type="inferred from homology"/>
<evidence type="ECO:0000256" key="3">
    <source>
        <dbReference type="PROSITE-ProRule" id="PRU00023"/>
    </source>
</evidence>
<keyword evidence="4" id="KW-0442">Lipid degradation</keyword>
<dbReference type="InterPro" id="IPR002110">
    <property type="entry name" value="Ankyrin_rpt"/>
</dbReference>
<dbReference type="PANTHER" id="PTHR24124:SF7">
    <property type="entry name" value="NF-KAPPA-B INHIBITOR DELTA"/>
    <property type="match status" value="1"/>
</dbReference>
<dbReference type="InterPro" id="IPR023121">
    <property type="entry name" value="ApoC-II_dom_sf"/>
</dbReference>
<feature type="repeat" description="ANK" evidence="3">
    <location>
        <begin position="542"/>
        <end position="578"/>
    </location>
</feature>
<reference evidence="7 8" key="1">
    <citation type="submission" date="2024-06" db="EMBL/GenBank/DDBJ databases">
        <title>The draft genome of Grus japonensis, version 3.</title>
        <authorList>
            <person name="Nabeshima K."/>
            <person name="Suzuki S."/>
            <person name="Onuma M."/>
        </authorList>
    </citation>
    <scope>NUCLEOTIDE SEQUENCE [LARGE SCALE GENOMIC DNA]</scope>
    <source>
        <strain evidence="7 8">451A</strain>
    </source>
</reference>
<evidence type="ECO:0000256" key="4">
    <source>
        <dbReference type="RuleBase" id="RU368054"/>
    </source>
</evidence>
<name>A0ABC9XS11_GRUJA</name>
<dbReference type="GO" id="GO:0006869">
    <property type="term" value="P:lipid transport"/>
    <property type="evidence" value="ECO:0007669"/>
    <property type="project" value="UniProtKB-UniRule"/>
</dbReference>
<feature type="region of interest" description="Disordered" evidence="5">
    <location>
        <begin position="118"/>
        <end position="139"/>
    </location>
</feature>
<dbReference type="Gene3D" id="1.25.40.20">
    <property type="entry name" value="Ankyrin repeat-containing domain"/>
    <property type="match status" value="1"/>
</dbReference>
<keyword evidence="4" id="KW-0445">Lipid transport</keyword>
<comment type="function">
    <text evidence="4">Component of chylomicrons, very low-density lipoproteins (VLDL), low-density lipoproteins (LDL), and high-density lipoproteins (HDL) in plasma. Plays an important role in lipoprotein metabolism as an activator of lipoprotein lipase.</text>
</comment>
<dbReference type="SUPFAM" id="SSF47162">
    <property type="entry name" value="Apolipoprotein"/>
    <property type="match status" value="1"/>
</dbReference>
<feature type="region of interest" description="Disordered" evidence="5">
    <location>
        <begin position="293"/>
        <end position="320"/>
    </location>
</feature>
<keyword evidence="8" id="KW-1185">Reference proteome</keyword>
<dbReference type="EMBL" id="BAAFJT010000027">
    <property type="protein sequence ID" value="GAB0200441.1"/>
    <property type="molecule type" value="Genomic_DNA"/>
</dbReference>
<dbReference type="PRINTS" id="PR01415">
    <property type="entry name" value="ANKYRIN"/>
</dbReference>
<protein>
    <recommendedName>
        <fullName evidence="4">Apolipoprotein C-II</fullName>
        <shortName evidence="4">Apo-CII</shortName>
        <shortName evidence="4">ApoC-II</shortName>
    </recommendedName>
    <alternativeName>
        <fullName evidence="4">Apolipoprotein C2</fullName>
    </alternativeName>
</protein>
<comment type="similarity">
    <text evidence="4">Belongs to the apolipoprotein C2 family.</text>
</comment>
<keyword evidence="2 3" id="KW-0040">ANK repeat</keyword>